<protein>
    <submittedName>
        <fullName evidence="2">Uncharacterized protein</fullName>
    </submittedName>
</protein>
<sequence>MPNHEKGRLKPTTGFRRPLFDVADEIALPSIGATPISSCRKRRKPFESNPYGDK</sequence>
<evidence type="ECO:0000313" key="3">
    <source>
        <dbReference type="Proteomes" id="UP000005365"/>
    </source>
</evidence>
<dbReference type="Proteomes" id="UP000005365">
    <property type="component" value="Unassembled WGS sequence"/>
</dbReference>
<dbReference type="EMBL" id="ACKO02000002">
    <property type="protein sequence ID" value="EET45762.1"/>
    <property type="molecule type" value="Genomic_DNA"/>
</dbReference>
<evidence type="ECO:0000313" key="2">
    <source>
        <dbReference type="EMBL" id="EET45762.1"/>
    </source>
</evidence>
<keyword evidence="3" id="KW-1185">Reference proteome</keyword>
<organism evidence="2 3">
    <name type="scientific">Neisseria sicca ATCC 29256</name>
    <dbReference type="NCBI Taxonomy" id="547045"/>
    <lineage>
        <taxon>Bacteria</taxon>
        <taxon>Pseudomonadati</taxon>
        <taxon>Pseudomonadota</taxon>
        <taxon>Betaproteobacteria</taxon>
        <taxon>Neisseriales</taxon>
        <taxon>Neisseriaceae</taxon>
        <taxon>Neisseria</taxon>
    </lineage>
</organism>
<proteinExistence type="predicted"/>
<comment type="caution">
    <text evidence="2">The sequence shown here is derived from an EMBL/GenBank/DDBJ whole genome shotgun (WGS) entry which is preliminary data.</text>
</comment>
<gene>
    <name evidence="2" type="ORF">NEISICOT_00470</name>
</gene>
<feature type="region of interest" description="Disordered" evidence="1">
    <location>
        <begin position="31"/>
        <end position="54"/>
    </location>
</feature>
<evidence type="ECO:0000256" key="1">
    <source>
        <dbReference type="SAM" id="MobiDB-lite"/>
    </source>
</evidence>
<name>C6M1T3_NEISI</name>
<reference evidence="2" key="1">
    <citation type="submission" date="2009-07" db="EMBL/GenBank/DDBJ databases">
        <authorList>
            <person name="Weinstock G."/>
            <person name="Sodergren E."/>
            <person name="Clifton S."/>
            <person name="Fulton L."/>
            <person name="Fulton B."/>
            <person name="Courtney L."/>
            <person name="Fronick C."/>
            <person name="Harrison M."/>
            <person name="Strong C."/>
            <person name="Farmer C."/>
            <person name="Delahaunty K."/>
            <person name="Markovic C."/>
            <person name="Hall O."/>
            <person name="Minx P."/>
            <person name="Tomlinson C."/>
            <person name="Mitreva M."/>
            <person name="Nelson J."/>
            <person name="Hou S."/>
            <person name="Wollam A."/>
            <person name="Pepin K.H."/>
            <person name="Johnson M."/>
            <person name="Bhonagiri V."/>
            <person name="Nash W.E."/>
            <person name="Warren W."/>
            <person name="Chinwalla A."/>
            <person name="Mardis E.R."/>
            <person name="Wilson R.K."/>
        </authorList>
    </citation>
    <scope>NUCLEOTIDE SEQUENCE [LARGE SCALE GENOMIC DNA]</scope>
    <source>
        <strain evidence="2">ATCC 29256</strain>
    </source>
</reference>
<accession>C6M1T3</accession>
<dbReference type="AlphaFoldDB" id="C6M1T3"/>